<gene>
    <name evidence="2" type="ORF">JL811_03645</name>
</gene>
<keyword evidence="3" id="KW-1185">Reference proteome</keyword>
<keyword evidence="1" id="KW-0732">Signal</keyword>
<comment type="caution">
    <text evidence="2">The sequence shown here is derived from an EMBL/GenBank/DDBJ whole genome shotgun (WGS) entry which is preliminary data.</text>
</comment>
<dbReference type="EMBL" id="JAESVN010000001">
    <property type="protein sequence ID" value="MBL4916306.1"/>
    <property type="molecule type" value="Genomic_DNA"/>
</dbReference>
<dbReference type="GO" id="GO:0006974">
    <property type="term" value="P:DNA damage response"/>
    <property type="evidence" value="ECO:0007669"/>
    <property type="project" value="TreeGrafter"/>
</dbReference>
<dbReference type="Pfam" id="PF04402">
    <property type="entry name" value="SIMPL"/>
    <property type="match status" value="1"/>
</dbReference>
<proteinExistence type="predicted"/>
<dbReference type="AlphaFoldDB" id="A0A8K0XZ11"/>
<evidence type="ECO:0000313" key="3">
    <source>
        <dbReference type="Proteomes" id="UP000648908"/>
    </source>
</evidence>
<dbReference type="PANTHER" id="PTHR34387:SF1">
    <property type="entry name" value="PERIPLASMIC IMMUNOGENIC PROTEIN"/>
    <property type="match status" value="1"/>
</dbReference>
<dbReference type="Gene3D" id="3.30.70.2970">
    <property type="entry name" value="Protein of unknown function (DUF541), domain 2"/>
    <property type="match status" value="1"/>
</dbReference>
<dbReference type="Gene3D" id="3.30.110.170">
    <property type="entry name" value="Protein of unknown function (DUF541), domain 1"/>
    <property type="match status" value="1"/>
</dbReference>
<feature type="signal peptide" evidence="1">
    <location>
        <begin position="1"/>
        <end position="21"/>
    </location>
</feature>
<dbReference type="PANTHER" id="PTHR34387">
    <property type="entry name" value="SLR1258 PROTEIN"/>
    <property type="match status" value="1"/>
</dbReference>
<evidence type="ECO:0000256" key="1">
    <source>
        <dbReference type="SAM" id="SignalP"/>
    </source>
</evidence>
<dbReference type="RefSeq" id="WP_202686970.1">
    <property type="nucleotide sequence ID" value="NZ_JAESVN010000001.1"/>
</dbReference>
<reference evidence="2" key="1">
    <citation type="submission" date="2021-01" db="EMBL/GenBank/DDBJ databases">
        <title>Tabrizicola alba sp. nov. a motile alkaliphilic bacterium isolated from a soda lake.</title>
        <authorList>
            <person name="Szuroczki S."/>
            <person name="Abbaszade G."/>
            <person name="Schumann P."/>
            <person name="Toth E."/>
        </authorList>
    </citation>
    <scope>NUCLEOTIDE SEQUENCE</scope>
    <source>
        <strain evidence="2">DMG-N-6</strain>
    </source>
</reference>
<accession>A0A8K0XZ11</accession>
<feature type="chain" id="PRO_5035482745" evidence="1">
    <location>
        <begin position="22"/>
        <end position="231"/>
    </location>
</feature>
<dbReference type="Proteomes" id="UP000648908">
    <property type="component" value="Unassembled WGS sequence"/>
</dbReference>
<evidence type="ECO:0000313" key="2">
    <source>
        <dbReference type="EMBL" id="MBL4916306.1"/>
    </source>
</evidence>
<sequence>MRLVKTALLAALLLQPLTAAAETAPPRITVTGEGRVETRPDMATVNLGVTTEAPTAAEAMAANSDELARVLERLRAAGIAERDLQTSSLSLNPNWHHAAGAEQPRITGYIASNQLMVRVRDLTALGGVLDAAVKDGANTLNGVTFGLTDPEPMLAEARRKAVADARARAELLAEAAGVALGPIDSITEAGAMNGPQPMYRGAAVAMESSMPVAEGELSIAANVTVVWQISQ</sequence>
<dbReference type="InterPro" id="IPR052022">
    <property type="entry name" value="26kDa_periplasmic_antigen"/>
</dbReference>
<organism evidence="2 3">
    <name type="scientific">Szabonella alba</name>
    <dbReference type="NCBI Taxonomy" id="2804194"/>
    <lineage>
        <taxon>Bacteria</taxon>
        <taxon>Pseudomonadati</taxon>
        <taxon>Pseudomonadota</taxon>
        <taxon>Alphaproteobacteria</taxon>
        <taxon>Rhodobacterales</taxon>
        <taxon>Paracoccaceae</taxon>
        <taxon>Szabonella</taxon>
    </lineage>
</organism>
<protein>
    <submittedName>
        <fullName evidence="2">SIMPL domain-containing protein</fullName>
    </submittedName>
</protein>
<dbReference type="InterPro" id="IPR007497">
    <property type="entry name" value="SIMPL/DUF541"/>
</dbReference>
<name>A0A8K0XZ11_9RHOB</name>